<dbReference type="PROSITE" id="PS51257">
    <property type="entry name" value="PROKAR_LIPOPROTEIN"/>
    <property type="match status" value="1"/>
</dbReference>
<accession>A0ABU0CNC1</accession>
<dbReference type="Proteomes" id="UP001232445">
    <property type="component" value="Unassembled WGS sequence"/>
</dbReference>
<reference evidence="3 4" key="1">
    <citation type="submission" date="2023-07" db="EMBL/GenBank/DDBJ databases">
        <title>Genomic Encyclopedia of Type Strains, Phase IV (KMG-IV): sequencing the most valuable type-strain genomes for metagenomic binning, comparative biology and taxonomic classification.</title>
        <authorList>
            <person name="Goeker M."/>
        </authorList>
    </citation>
    <scope>NUCLEOTIDE SEQUENCE [LARGE SCALE GENOMIC DNA]</scope>
    <source>
        <strain evidence="3 4">DSM 17740</strain>
    </source>
</reference>
<dbReference type="Gene3D" id="3.40.190.170">
    <property type="entry name" value="Bacterial extracellular solute-binding protein, family 7"/>
    <property type="match status" value="1"/>
</dbReference>
<dbReference type="InterPro" id="IPR038404">
    <property type="entry name" value="TRAP_DctP_sf"/>
</dbReference>
<proteinExistence type="predicted"/>
<protein>
    <submittedName>
        <fullName evidence="3">TRAP-type mannitol/chloroaromatic compound transport system substrate-binding protein</fullName>
    </submittedName>
</protein>
<gene>
    <name evidence="3" type="ORF">J2S00_000698</name>
</gene>
<name>A0ABU0CNC1_9BACI</name>
<feature type="signal peptide" evidence="2">
    <location>
        <begin position="1"/>
        <end position="24"/>
    </location>
</feature>
<dbReference type="PIRSF" id="PIRSF039026">
    <property type="entry name" value="SiaP"/>
    <property type="match status" value="1"/>
</dbReference>
<organism evidence="3 4">
    <name type="scientific">Caldalkalibacillus uzonensis</name>
    <dbReference type="NCBI Taxonomy" id="353224"/>
    <lineage>
        <taxon>Bacteria</taxon>
        <taxon>Bacillati</taxon>
        <taxon>Bacillota</taxon>
        <taxon>Bacilli</taxon>
        <taxon>Bacillales</taxon>
        <taxon>Bacillaceae</taxon>
        <taxon>Caldalkalibacillus</taxon>
    </lineage>
</organism>
<sequence>MIKRLAYLIILLLAVMALTTGCLEQSESASTNPTNSEEKDHNGGETFNWRMITTWAAGSVHYEQDQHFVDLVHKLSNGRININLHQVGELAQANQVLDMVSDGTVEMGGDWPNYWSGRNTAFDLLGSHAVGLNGIDFMVWIYEAGGLDMYHDIYGQHNTIYFPHTVHGMESGIRSNVPVESLDDIAGMNIRFVGLIQQRLLQEFGGNPVNLPAHEIYESLQRGVVDAAEFATPWADNIANLHEVTEYWAAPGWHQTAAVFGVMINKDAWDSLPDDLKEIVQIAAKTTMLERSMKAIYMDAVKTNEMIEEHGITVNQYPEEDLARVEEAVQRIYEELAAENPDFSRVLESQRAYLRTYANYREFQGPWGFGSNYGSMLNND</sequence>
<keyword evidence="1 2" id="KW-0732">Signal</keyword>
<feature type="chain" id="PRO_5045802961" evidence="2">
    <location>
        <begin position="25"/>
        <end position="380"/>
    </location>
</feature>
<dbReference type="NCBIfam" id="NF037995">
    <property type="entry name" value="TRAP_S1"/>
    <property type="match status" value="1"/>
</dbReference>
<dbReference type="RefSeq" id="WP_307335429.1">
    <property type="nucleotide sequence ID" value="NZ_JAUSUQ010000002.1"/>
</dbReference>
<dbReference type="PANTHER" id="PTHR33376">
    <property type="match status" value="1"/>
</dbReference>
<comment type="caution">
    <text evidence="3">The sequence shown here is derived from an EMBL/GenBank/DDBJ whole genome shotgun (WGS) entry which is preliminary data.</text>
</comment>
<keyword evidence="4" id="KW-1185">Reference proteome</keyword>
<dbReference type="PANTHER" id="PTHR33376:SF5">
    <property type="entry name" value="EXTRACYTOPLASMIC SOLUTE RECEPTOR PROTEIN"/>
    <property type="match status" value="1"/>
</dbReference>
<evidence type="ECO:0000313" key="3">
    <source>
        <dbReference type="EMBL" id="MDQ0337915.1"/>
    </source>
</evidence>
<evidence type="ECO:0000256" key="2">
    <source>
        <dbReference type="SAM" id="SignalP"/>
    </source>
</evidence>
<dbReference type="Gene3D" id="3.40.190.10">
    <property type="entry name" value="Periplasmic binding protein-like II"/>
    <property type="match status" value="1"/>
</dbReference>
<dbReference type="InterPro" id="IPR018389">
    <property type="entry name" value="DctP_fam"/>
</dbReference>
<dbReference type="InterPro" id="IPR026289">
    <property type="entry name" value="SBP_TakP-like"/>
</dbReference>
<evidence type="ECO:0000313" key="4">
    <source>
        <dbReference type="Proteomes" id="UP001232445"/>
    </source>
</evidence>
<evidence type="ECO:0000256" key="1">
    <source>
        <dbReference type="ARBA" id="ARBA00022729"/>
    </source>
</evidence>
<dbReference type="EMBL" id="JAUSUQ010000002">
    <property type="protein sequence ID" value="MDQ0337915.1"/>
    <property type="molecule type" value="Genomic_DNA"/>
</dbReference>
<dbReference type="Pfam" id="PF03480">
    <property type="entry name" value="DctP"/>
    <property type="match status" value="1"/>
</dbReference>